<dbReference type="InterPro" id="IPR036249">
    <property type="entry name" value="Thioredoxin-like_sf"/>
</dbReference>
<dbReference type="PROSITE" id="PS50405">
    <property type="entry name" value="GST_CTER"/>
    <property type="match status" value="1"/>
</dbReference>
<dbReference type="SFLD" id="SFLDG00358">
    <property type="entry name" value="Main_(cytGST)"/>
    <property type="match status" value="1"/>
</dbReference>
<dbReference type="FunFam" id="1.20.1050.10:FF:000017">
    <property type="entry name" value="Maleylacetoacetate isomerase"/>
    <property type="match status" value="1"/>
</dbReference>
<evidence type="ECO:0000256" key="1">
    <source>
        <dbReference type="ARBA" id="ARBA00010007"/>
    </source>
</evidence>
<comment type="caution">
    <text evidence="4">The sequence shown here is derived from an EMBL/GenBank/DDBJ whole genome shotgun (WGS) entry which is preliminary data.</text>
</comment>
<dbReference type="AlphaFoldDB" id="A0A4S3KSS8"/>
<keyword evidence="5" id="KW-1185">Reference proteome</keyword>
<dbReference type="GO" id="GO:0005737">
    <property type="term" value="C:cytoplasm"/>
    <property type="evidence" value="ECO:0007669"/>
    <property type="project" value="InterPro"/>
</dbReference>
<organism evidence="4 5">
    <name type="scientific">Metallibacterium scheffleri</name>
    <dbReference type="NCBI Taxonomy" id="993689"/>
    <lineage>
        <taxon>Bacteria</taxon>
        <taxon>Pseudomonadati</taxon>
        <taxon>Pseudomonadota</taxon>
        <taxon>Gammaproteobacteria</taxon>
        <taxon>Lysobacterales</taxon>
        <taxon>Rhodanobacteraceae</taxon>
        <taxon>Metallibacterium</taxon>
    </lineage>
</organism>
<dbReference type="CDD" id="cd03042">
    <property type="entry name" value="GST_N_Zeta"/>
    <property type="match status" value="1"/>
</dbReference>
<dbReference type="EMBL" id="MWQO01000003">
    <property type="protein sequence ID" value="THD12193.1"/>
    <property type="molecule type" value="Genomic_DNA"/>
</dbReference>
<reference evidence="4 5" key="1">
    <citation type="submission" date="2017-02" db="EMBL/GenBank/DDBJ databases">
        <title>Whole genome sequencing of Metallibacterium scheffleri DSM 24874 (T).</title>
        <authorList>
            <person name="Kumar S."/>
            <person name="Patil P."/>
            <person name="Patil P.B."/>
        </authorList>
    </citation>
    <scope>NUCLEOTIDE SEQUENCE [LARGE SCALE GENOMIC DNA]</scope>
    <source>
        <strain evidence="4 5">DSM 24874</strain>
    </source>
</reference>
<proteinExistence type="inferred from homology"/>
<evidence type="ECO:0000259" key="3">
    <source>
        <dbReference type="PROSITE" id="PS50405"/>
    </source>
</evidence>
<dbReference type="STRING" id="993689.GCA_002077135_03318"/>
<sequence>MSSPLVLYSYWRSSAAFRVRIALNLKGLAYELRTVNLVAGEGEQHHADYRRLNPQGLVPTLLDGERVFRQSLAIIEYLDEAYDGETKLLPPVARDRARVRAIALGIACDMHPLGNQRVLKYLDREFAVPEVERQRWMQHWIGSGFEALETTLAEHPSTGSFCEADRPTLADCCLVPQVFSAQRWGVDLAPFPTVRRIHAACMALEAFRRAAPDAQPDAPRG</sequence>
<dbReference type="SFLD" id="SFLDS00019">
    <property type="entry name" value="Glutathione_Transferase_(cytos"/>
    <property type="match status" value="1"/>
</dbReference>
<dbReference type="CDD" id="cd03191">
    <property type="entry name" value="GST_C_Zeta"/>
    <property type="match status" value="1"/>
</dbReference>
<dbReference type="GO" id="GO:0006559">
    <property type="term" value="P:L-phenylalanine catabolic process"/>
    <property type="evidence" value="ECO:0007669"/>
    <property type="project" value="TreeGrafter"/>
</dbReference>
<evidence type="ECO:0000313" key="4">
    <source>
        <dbReference type="EMBL" id="THD12193.1"/>
    </source>
</evidence>
<dbReference type="Gene3D" id="1.20.1050.10">
    <property type="match status" value="1"/>
</dbReference>
<dbReference type="PANTHER" id="PTHR42673:SF21">
    <property type="entry name" value="GLUTATHIONE S-TRANSFERASE YFCF"/>
    <property type="match status" value="1"/>
</dbReference>
<dbReference type="InterPro" id="IPR034333">
    <property type="entry name" value="GST_Zeta_N"/>
</dbReference>
<dbReference type="Proteomes" id="UP000307749">
    <property type="component" value="Unassembled WGS sequence"/>
</dbReference>
<feature type="domain" description="GST C-terminal" evidence="3">
    <location>
        <begin position="92"/>
        <end position="220"/>
    </location>
</feature>
<dbReference type="GO" id="GO:0016034">
    <property type="term" value="F:maleylacetoacetate isomerase activity"/>
    <property type="evidence" value="ECO:0007669"/>
    <property type="project" value="TreeGrafter"/>
</dbReference>
<dbReference type="Gene3D" id="3.40.30.10">
    <property type="entry name" value="Glutaredoxin"/>
    <property type="match status" value="1"/>
</dbReference>
<gene>
    <name evidence="4" type="ORF">B1806_01185</name>
</gene>
<dbReference type="InterPro" id="IPR036282">
    <property type="entry name" value="Glutathione-S-Trfase_C_sf"/>
</dbReference>
<protein>
    <submittedName>
        <fullName evidence="4">Maleylacetoacetate isomerase</fullName>
    </submittedName>
</protein>
<dbReference type="InterPro" id="IPR040079">
    <property type="entry name" value="Glutathione_S-Trfase"/>
</dbReference>
<dbReference type="SUPFAM" id="SSF52833">
    <property type="entry name" value="Thioredoxin-like"/>
    <property type="match status" value="1"/>
</dbReference>
<dbReference type="InterPro" id="IPR034330">
    <property type="entry name" value="GST_Zeta_C"/>
</dbReference>
<dbReference type="GO" id="GO:0004364">
    <property type="term" value="F:glutathione transferase activity"/>
    <property type="evidence" value="ECO:0007669"/>
    <property type="project" value="TreeGrafter"/>
</dbReference>
<comment type="similarity">
    <text evidence="1">Belongs to the GST superfamily. Zeta family.</text>
</comment>
<dbReference type="PANTHER" id="PTHR42673">
    <property type="entry name" value="MALEYLACETOACETATE ISOMERASE"/>
    <property type="match status" value="1"/>
</dbReference>
<evidence type="ECO:0000259" key="2">
    <source>
        <dbReference type="PROSITE" id="PS50404"/>
    </source>
</evidence>
<evidence type="ECO:0000313" key="5">
    <source>
        <dbReference type="Proteomes" id="UP000307749"/>
    </source>
</evidence>
<dbReference type="GO" id="GO:0006749">
    <property type="term" value="P:glutathione metabolic process"/>
    <property type="evidence" value="ECO:0007669"/>
    <property type="project" value="TreeGrafter"/>
</dbReference>
<dbReference type="NCBIfam" id="TIGR01262">
    <property type="entry name" value="maiA"/>
    <property type="match status" value="1"/>
</dbReference>
<feature type="domain" description="GST N-terminal" evidence="2">
    <location>
        <begin position="3"/>
        <end position="86"/>
    </location>
</feature>
<name>A0A4S3KSS8_9GAMM</name>
<keyword evidence="4" id="KW-0413">Isomerase</keyword>
<dbReference type="OrthoDB" id="509852at2"/>
<dbReference type="PROSITE" id="PS50404">
    <property type="entry name" value="GST_NTER"/>
    <property type="match status" value="1"/>
</dbReference>
<dbReference type="Pfam" id="PF13417">
    <property type="entry name" value="GST_N_3"/>
    <property type="match status" value="1"/>
</dbReference>
<accession>A0A4S3KSS8</accession>
<dbReference type="RefSeq" id="WP_081129748.1">
    <property type="nucleotide sequence ID" value="NZ_DAHXOC010000010.1"/>
</dbReference>
<dbReference type="SUPFAM" id="SSF47616">
    <property type="entry name" value="GST C-terminal domain-like"/>
    <property type="match status" value="1"/>
</dbReference>
<dbReference type="InterPro" id="IPR010987">
    <property type="entry name" value="Glutathione-S-Trfase_C-like"/>
</dbReference>
<dbReference type="InterPro" id="IPR004045">
    <property type="entry name" value="Glutathione_S-Trfase_N"/>
</dbReference>
<dbReference type="InterPro" id="IPR005955">
    <property type="entry name" value="GST_Zeta"/>
</dbReference>